<keyword evidence="4 9" id="KW-0238">DNA-binding</keyword>
<dbReference type="SMART" id="SM00339">
    <property type="entry name" value="FH"/>
    <property type="match status" value="1"/>
</dbReference>
<dbReference type="PRINTS" id="PR00053">
    <property type="entry name" value="FORKHEAD"/>
</dbReference>
<reference evidence="12" key="2">
    <citation type="submission" date="2025-09" db="UniProtKB">
        <authorList>
            <consortium name="Ensembl"/>
        </authorList>
    </citation>
    <scope>IDENTIFICATION</scope>
</reference>
<keyword evidence="13" id="KW-1185">Reference proteome</keyword>
<keyword evidence="2" id="KW-0970">Cilium biogenesis/degradation</keyword>
<keyword evidence="6" id="KW-0804">Transcription</keyword>
<dbReference type="Gene3D" id="1.10.10.10">
    <property type="entry name" value="Winged helix-like DNA-binding domain superfamily/Winged helix DNA-binding domain"/>
    <property type="match status" value="1"/>
</dbReference>
<keyword evidence="5" id="KW-0010">Activator</keyword>
<evidence type="ECO:0000256" key="1">
    <source>
        <dbReference type="ARBA" id="ARBA00004123"/>
    </source>
</evidence>
<reference evidence="12" key="1">
    <citation type="submission" date="2025-08" db="UniProtKB">
        <authorList>
            <consortium name="Ensembl"/>
        </authorList>
    </citation>
    <scope>IDENTIFICATION</scope>
</reference>
<protein>
    <recommendedName>
        <fullName evidence="11">Fork-head domain-containing protein</fullName>
    </recommendedName>
</protein>
<dbReference type="InterPro" id="IPR001766">
    <property type="entry name" value="Fork_head_dom"/>
</dbReference>
<feature type="domain" description="Fork-head" evidence="11">
    <location>
        <begin position="43"/>
        <end position="136"/>
    </location>
</feature>
<evidence type="ECO:0000259" key="11">
    <source>
        <dbReference type="PROSITE" id="PS50039"/>
    </source>
</evidence>
<evidence type="ECO:0000256" key="4">
    <source>
        <dbReference type="ARBA" id="ARBA00023125"/>
    </source>
</evidence>
<evidence type="ECO:0000256" key="9">
    <source>
        <dbReference type="PROSITE-ProRule" id="PRU00089"/>
    </source>
</evidence>
<dbReference type="InterPro" id="IPR036388">
    <property type="entry name" value="WH-like_DNA-bd_sf"/>
</dbReference>
<dbReference type="FunFam" id="1.10.10.10:FF:000030">
    <property type="entry name" value="Forkhead box protein K2"/>
    <property type="match status" value="1"/>
</dbReference>
<dbReference type="Proteomes" id="UP000472269">
    <property type="component" value="Unplaced"/>
</dbReference>
<name>A0A663LJW4_ATHCN</name>
<dbReference type="PANTHER" id="PTHR46805:SF1">
    <property type="entry name" value="FORKHEAD BOX PROTEIN J1"/>
    <property type="match status" value="1"/>
</dbReference>
<evidence type="ECO:0000256" key="5">
    <source>
        <dbReference type="ARBA" id="ARBA00023159"/>
    </source>
</evidence>
<dbReference type="GO" id="GO:0030030">
    <property type="term" value="P:cell projection organization"/>
    <property type="evidence" value="ECO:0007669"/>
    <property type="project" value="UniProtKB-KW"/>
</dbReference>
<evidence type="ECO:0000256" key="10">
    <source>
        <dbReference type="SAM" id="MobiDB-lite"/>
    </source>
</evidence>
<keyword evidence="3" id="KW-0805">Transcription regulation</keyword>
<dbReference type="Pfam" id="PF00250">
    <property type="entry name" value="Forkhead"/>
    <property type="match status" value="1"/>
</dbReference>
<organism evidence="12 13">
    <name type="scientific">Athene cunicularia</name>
    <name type="common">Burrowing owl</name>
    <name type="synonym">Speotyto cunicularia</name>
    <dbReference type="NCBI Taxonomy" id="194338"/>
    <lineage>
        <taxon>Eukaryota</taxon>
        <taxon>Metazoa</taxon>
        <taxon>Chordata</taxon>
        <taxon>Craniata</taxon>
        <taxon>Vertebrata</taxon>
        <taxon>Euteleostomi</taxon>
        <taxon>Archelosauria</taxon>
        <taxon>Archosauria</taxon>
        <taxon>Dinosauria</taxon>
        <taxon>Saurischia</taxon>
        <taxon>Theropoda</taxon>
        <taxon>Coelurosauria</taxon>
        <taxon>Aves</taxon>
        <taxon>Neognathae</taxon>
        <taxon>Neoaves</taxon>
        <taxon>Telluraves</taxon>
        <taxon>Strigiformes</taxon>
        <taxon>Strigidae</taxon>
        <taxon>Athene</taxon>
    </lineage>
</organism>
<evidence type="ECO:0000256" key="2">
    <source>
        <dbReference type="ARBA" id="ARBA00022794"/>
    </source>
</evidence>
<dbReference type="InterPro" id="IPR018122">
    <property type="entry name" value="TF_fork_head_CS_1"/>
</dbReference>
<dbReference type="PANTHER" id="PTHR46805">
    <property type="entry name" value="FORKHEAD BOX PROTEIN J1"/>
    <property type="match status" value="1"/>
</dbReference>
<feature type="region of interest" description="Disordered" evidence="10">
    <location>
        <begin position="107"/>
        <end position="149"/>
    </location>
</feature>
<sequence>VRPLQGLPQPGIGPQMAPSQPDWQVPGPMAGPGAGDGTNPHVKPPYSYATLICMAMEASAKPITLSDIYQWISNNFCYFRHADPTWQNSIRRNLSLQKRFIRVPREKGDPGKGGFWKLDPQYSDQLKNGGSRKRRMTPVQLQPASTERAHAEAQCVASPAAPAPASAKTSTVPLTSFLLR</sequence>
<feature type="DNA-binding region" description="Fork-head" evidence="9">
    <location>
        <begin position="43"/>
        <end position="136"/>
    </location>
</feature>
<dbReference type="GO" id="GO:0000978">
    <property type="term" value="F:RNA polymerase II cis-regulatory region sequence-specific DNA binding"/>
    <property type="evidence" value="ECO:0007669"/>
    <property type="project" value="TreeGrafter"/>
</dbReference>
<dbReference type="GO" id="GO:0005634">
    <property type="term" value="C:nucleus"/>
    <property type="evidence" value="ECO:0007669"/>
    <property type="project" value="UniProtKB-SubCell"/>
</dbReference>
<evidence type="ECO:0000313" key="12">
    <source>
        <dbReference type="Ensembl" id="ENSACUP00000000691.1"/>
    </source>
</evidence>
<evidence type="ECO:0000256" key="8">
    <source>
        <dbReference type="ARBA" id="ARBA00034770"/>
    </source>
</evidence>
<dbReference type="InterPro" id="IPR047513">
    <property type="entry name" value="FOXJ1"/>
</dbReference>
<dbReference type="PROSITE" id="PS50039">
    <property type="entry name" value="FORK_HEAD_3"/>
    <property type="match status" value="1"/>
</dbReference>
<evidence type="ECO:0000256" key="3">
    <source>
        <dbReference type="ARBA" id="ARBA00023015"/>
    </source>
</evidence>
<dbReference type="SUPFAM" id="SSF46785">
    <property type="entry name" value="Winged helix' DNA-binding domain"/>
    <property type="match status" value="1"/>
</dbReference>
<dbReference type="Ensembl" id="ENSACUT00000000745.1">
    <property type="protein sequence ID" value="ENSACUP00000000691.1"/>
    <property type="gene ID" value="ENSACUG00000000525.1"/>
</dbReference>
<dbReference type="PROSITE" id="PS00657">
    <property type="entry name" value="FORK_HEAD_1"/>
    <property type="match status" value="1"/>
</dbReference>
<dbReference type="GO" id="GO:0000981">
    <property type="term" value="F:DNA-binding transcription factor activity, RNA polymerase II-specific"/>
    <property type="evidence" value="ECO:0007669"/>
    <property type="project" value="TreeGrafter"/>
</dbReference>
<dbReference type="OMA" id="IYQWISN"/>
<dbReference type="InterPro" id="IPR047512">
    <property type="entry name" value="FH_FOXJ1"/>
</dbReference>
<comment type="subcellular location">
    <subcellularLocation>
        <location evidence="1 9">Nucleus</location>
    </subcellularLocation>
</comment>
<evidence type="ECO:0000256" key="6">
    <source>
        <dbReference type="ARBA" id="ARBA00023163"/>
    </source>
</evidence>
<feature type="compositionally biased region" description="Low complexity" evidence="10">
    <location>
        <begin position="1"/>
        <end position="15"/>
    </location>
</feature>
<dbReference type="InterPro" id="IPR036390">
    <property type="entry name" value="WH_DNA-bd_sf"/>
</dbReference>
<comment type="similarity">
    <text evidence="8">Belongs to the FOXJ1 family.</text>
</comment>
<keyword evidence="7 9" id="KW-0539">Nucleus</keyword>
<accession>A0A663LJW4</accession>
<dbReference type="AlphaFoldDB" id="A0A663LJW4"/>
<feature type="region of interest" description="Disordered" evidence="10">
    <location>
        <begin position="1"/>
        <end position="38"/>
    </location>
</feature>
<dbReference type="CDD" id="cd20023">
    <property type="entry name" value="FH_FOXJ1"/>
    <property type="match status" value="1"/>
</dbReference>
<evidence type="ECO:0000256" key="7">
    <source>
        <dbReference type="ARBA" id="ARBA00023242"/>
    </source>
</evidence>
<evidence type="ECO:0000313" key="13">
    <source>
        <dbReference type="Proteomes" id="UP000472269"/>
    </source>
</evidence>
<proteinExistence type="inferred from homology"/>